<dbReference type="EMBL" id="FO082049">
    <property type="protein sequence ID" value="CCE83712.1"/>
    <property type="molecule type" value="Genomic_DNA"/>
</dbReference>
<keyword evidence="4" id="KW-1185">Reference proteome</keyword>
<feature type="transmembrane region" description="Helical" evidence="1">
    <location>
        <begin position="6"/>
        <end position="31"/>
    </location>
</feature>
<dbReference type="Proteomes" id="UP000005222">
    <property type="component" value="Chromosome K"/>
</dbReference>
<dbReference type="InParanoid" id="G8Y8E8"/>
<reference evidence="2" key="1">
    <citation type="submission" date="2011-10" db="EMBL/GenBank/DDBJ databases">
        <authorList>
            <person name="Genoscope - CEA"/>
        </authorList>
    </citation>
    <scope>NUCLEOTIDE SEQUENCE</scope>
</reference>
<name>G8Y8E8_PICSO</name>
<dbReference type="EMBL" id="FO082048">
    <property type="protein sequence ID" value="CCE84743.1"/>
    <property type="molecule type" value="Genomic_DNA"/>
</dbReference>
<keyword evidence="1" id="KW-1133">Transmembrane helix</keyword>
<accession>G8Y8E8</accession>
<gene>
    <name evidence="2" type="primary">Piso0_004298</name>
    <name evidence="2" type="ORF">GNLVRS01_PISO0K13804g</name>
    <name evidence="3" type="ORF">GNLVRS01_PISO0L13805g</name>
</gene>
<proteinExistence type="predicted"/>
<evidence type="ECO:0000313" key="4">
    <source>
        <dbReference type="Proteomes" id="UP000005222"/>
    </source>
</evidence>
<organism evidence="2 4">
    <name type="scientific">Pichia sorbitophila (strain ATCC MYA-4447 / BCRC 22081 / CBS 7064 / NBRC 10061 / NRRL Y-12695)</name>
    <name type="common">Hybrid yeast</name>
    <dbReference type="NCBI Taxonomy" id="559304"/>
    <lineage>
        <taxon>Eukaryota</taxon>
        <taxon>Fungi</taxon>
        <taxon>Dikarya</taxon>
        <taxon>Ascomycota</taxon>
        <taxon>Saccharomycotina</taxon>
        <taxon>Pichiomycetes</taxon>
        <taxon>Debaryomycetaceae</taxon>
        <taxon>Millerozyma</taxon>
    </lineage>
</organism>
<evidence type="ECO:0000313" key="3">
    <source>
        <dbReference type="EMBL" id="CCE84743.1"/>
    </source>
</evidence>
<protein>
    <submittedName>
        <fullName evidence="2">Piso0_004298 protein</fullName>
    </submittedName>
</protein>
<dbReference type="Proteomes" id="UP000005222">
    <property type="component" value="Chromosome L"/>
</dbReference>
<sequence length="84" mass="9496">MQVRFPVVMQVIFSCICVYVYGVVSFPWCYYHMQQNSRCRSFNSTGSELLEWTGVPGCVWMAYATSGGRHGWQVLGTSADALFP</sequence>
<reference evidence="4" key="2">
    <citation type="journal article" date="2012" name="G3 (Bethesda)">
        <title>Pichia sorbitophila, an interspecies yeast hybrid reveals early steps of genome resolution following polyploidization.</title>
        <authorList>
            <person name="Leh Louis V."/>
            <person name="Despons L."/>
            <person name="Friedrich A."/>
            <person name="Martin T."/>
            <person name="Durrens P."/>
            <person name="Casaregola S."/>
            <person name="Neuveglise C."/>
            <person name="Fairhead C."/>
            <person name="Marck C."/>
            <person name="Cruz J.A."/>
            <person name="Straub M.L."/>
            <person name="Kugler V."/>
            <person name="Sacerdot C."/>
            <person name="Uzunov Z."/>
            <person name="Thierry A."/>
            <person name="Weiss S."/>
            <person name="Bleykasten C."/>
            <person name="De Montigny J."/>
            <person name="Jacques N."/>
            <person name="Jung P."/>
            <person name="Lemaire M."/>
            <person name="Mallet S."/>
            <person name="Morel G."/>
            <person name="Richard G.F."/>
            <person name="Sarkar A."/>
            <person name="Savel G."/>
            <person name="Schacherer J."/>
            <person name="Seret M.L."/>
            <person name="Talla E."/>
            <person name="Samson G."/>
            <person name="Jubin C."/>
            <person name="Poulain J."/>
            <person name="Vacherie B."/>
            <person name="Barbe V."/>
            <person name="Pelletier E."/>
            <person name="Sherman D.J."/>
            <person name="Westhof E."/>
            <person name="Weissenbach J."/>
            <person name="Baret P.V."/>
            <person name="Wincker P."/>
            <person name="Gaillardin C."/>
            <person name="Dujon B."/>
            <person name="Souciet J.L."/>
        </authorList>
    </citation>
    <scope>NUCLEOTIDE SEQUENCE [LARGE SCALE GENOMIC DNA]</scope>
    <source>
        <strain evidence="4">ATCC MYA-4447 / BCRC 22081 / CBS 7064 / NBRC 10061 / NRRL Y-12695</strain>
    </source>
</reference>
<dbReference type="HOGENOM" id="CLU_2528240_0_0_1"/>
<evidence type="ECO:0000313" key="2">
    <source>
        <dbReference type="EMBL" id="CCE83712.1"/>
    </source>
</evidence>
<keyword evidence="1" id="KW-0812">Transmembrane</keyword>
<keyword evidence="1" id="KW-0472">Membrane</keyword>
<evidence type="ECO:0000256" key="1">
    <source>
        <dbReference type="SAM" id="Phobius"/>
    </source>
</evidence>
<dbReference type="AlphaFoldDB" id="G8Y8E8"/>
<dbReference type="PROSITE" id="PS51257">
    <property type="entry name" value="PROKAR_LIPOPROTEIN"/>
    <property type="match status" value="1"/>
</dbReference>